<evidence type="ECO:0000313" key="2">
    <source>
        <dbReference type="Proteomes" id="UP000789375"/>
    </source>
</evidence>
<sequence>MPHDKVGNQIYKYRGVIKDVATKYHRSFALTDKSSMQMGTEYLGDSERDYKEFEKHSSIQQDAMDFLLLLSNCSRDWVRSLYVNDDIFNSTPTQLIDMSPNEVVERSLNREKIIAKSA</sequence>
<dbReference type="Proteomes" id="UP000789375">
    <property type="component" value="Unassembled WGS sequence"/>
</dbReference>
<feature type="non-terminal residue" evidence="1">
    <location>
        <position position="1"/>
    </location>
</feature>
<proteinExistence type="predicted"/>
<comment type="caution">
    <text evidence="1">The sequence shown here is derived from an EMBL/GenBank/DDBJ whole genome shotgun (WGS) entry which is preliminary data.</text>
</comment>
<dbReference type="AlphaFoldDB" id="A0A9N9FFQ7"/>
<protein>
    <submittedName>
        <fullName evidence="1">6071_t:CDS:1</fullName>
    </submittedName>
</protein>
<evidence type="ECO:0000313" key="1">
    <source>
        <dbReference type="EMBL" id="CAG8530460.1"/>
    </source>
</evidence>
<accession>A0A9N9FFQ7</accession>
<name>A0A9N9FFQ7_FUNMO</name>
<organism evidence="1 2">
    <name type="scientific">Funneliformis mosseae</name>
    <name type="common">Endomycorrhizal fungus</name>
    <name type="synonym">Glomus mosseae</name>
    <dbReference type="NCBI Taxonomy" id="27381"/>
    <lineage>
        <taxon>Eukaryota</taxon>
        <taxon>Fungi</taxon>
        <taxon>Fungi incertae sedis</taxon>
        <taxon>Mucoromycota</taxon>
        <taxon>Glomeromycotina</taxon>
        <taxon>Glomeromycetes</taxon>
        <taxon>Glomerales</taxon>
        <taxon>Glomeraceae</taxon>
        <taxon>Funneliformis</taxon>
    </lineage>
</organism>
<keyword evidence="2" id="KW-1185">Reference proteome</keyword>
<gene>
    <name evidence="1" type="ORF">FMOSSE_LOCUS5482</name>
</gene>
<dbReference type="EMBL" id="CAJVPP010001042">
    <property type="protein sequence ID" value="CAG8530460.1"/>
    <property type="molecule type" value="Genomic_DNA"/>
</dbReference>
<reference evidence="1" key="1">
    <citation type="submission" date="2021-06" db="EMBL/GenBank/DDBJ databases">
        <authorList>
            <person name="Kallberg Y."/>
            <person name="Tangrot J."/>
            <person name="Rosling A."/>
        </authorList>
    </citation>
    <scope>NUCLEOTIDE SEQUENCE</scope>
    <source>
        <strain evidence="1">87-6 pot B 2015</strain>
    </source>
</reference>